<evidence type="ECO:0000313" key="1">
    <source>
        <dbReference type="EMBL" id="KAK2944514.1"/>
    </source>
</evidence>
<gene>
    <name evidence="1" type="ORF">BLNAU_20563</name>
</gene>
<reference evidence="1 2" key="1">
    <citation type="journal article" date="2022" name="bioRxiv">
        <title>Genomics of Preaxostyla Flagellates Illuminates Evolutionary Transitions and the Path Towards Mitochondrial Loss.</title>
        <authorList>
            <person name="Novak L.V.F."/>
            <person name="Treitli S.C."/>
            <person name="Pyrih J."/>
            <person name="Halakuc P."/>
            <person name="Pipaliya S.V."/>
            <person name="Vacek V."/>
            <person name="Brzon O."/>
            <person name="Soukal P."/>
            <person name="Eme L."/>
            <person name="Dacks J.B."/>
            <person name="Karnkowska A."/>
            <person name="Elias M."/>
            <person name="Hampl V."/>
        </authorList>
    </citation>
    <scope>NUCLEOTIDE SEQUENCE [LARGE SCALE GENOMIC DNA]</scope>
    <source>
        <strain evidence="1">NAU3</strain>
        <tissue evidence="1">Gut</tissue>
    </source>
</reference>
<comment type="caution">
    <text evidence="1">The sequence shown here is derived from an EMBL/GenBank/DDBJ whole genome shotgun (WGS) entry which is preliminary data.</text>
</comment>
<proteinExistence type="predicted"/>
<name>A0ABQ9WZG5_9EUKA</name>
<dbReference type="Proteomes" id="UP001281761">
    <property type="component" value="Unassembled WGS sequence"/>
</dbReference>
<keyword evidence="2" id="KW-1185">Reference proteome</keyword>
<accession>A0ABQ9WZG5</accession>
<protein>
    <submittedName>
        <fullName evidence="1">Uncharacterized protein</fullName>
    </submittedName>
</protein>
<organism evidence="1 2">
    <name type="scientific">Blattamonas nauphoetae</name>
    <dbReference type="NCBI Taxonomy" id="2049346"/>
    <lineage>
        <taxon>Eukaryota</taxon>
        <taxon>Metamonada</taxon>
        <taxon>Preaxostyla</taxon>
        <taxon>Oxymonadida</taxon>
        <taxon>Blattamonas</taxon>
    </lineage>
</organism>
<dbReference type="EMBL" id="JARBJD010000295">
    <property type="protein sequence ID" value="KAK2944514.1"/>
    <property type="molecule type" value="Genomic_DNA"/>
</dbReference>
<sequence length="208" mass="24952">MKERFRTANLVGRMFETVDFVSLPLSESQTLLRLSGFISHMFDPIGEDEDAHFQQYPLIRVSVFEPAKQFITFMFYNSDKLILDEDDKDRFESVVCWIHHRMNNLELRSDEHDADFVSELVKWEVRTMFEMENEDSFEMVFQNMLNRTQEWNRGPRERQKRREVLLREEGWDDALELRVVGIDEDTTQNLIELAEEFRVELTLNTDEL</sequence>
<evidence type="ECO:0000313" key="2">
    <source>
        <dbReference type="Proteomes" id="UP001281761"/>
    </source>
</evidence>